<organism evidence="1 2">
    <name type="scientific">Dactylosporangium siamense</name>
    <dbReference type="NCBI Taxonomy" id="685454"/>
    <lineage>
        <taxon>Bacteria</taxon>
        <taxon>Bacillati</taxon>
        <taxon>Actinomycetota</taxon>
        <taxon>Actinomycetes</taxon>
        <taxon>Micromonosporales</taxon>
        <taxon>Micromonosporaceae</taxon>
        <taxon>Dactylosporangium</taxon>
    </lineage>
</organism>
<reference evidence="1" key="1">
    <citation type="submission" date="2021-01" db="EMBL/GenBank/DDBJ databases">
        <title>Whole genome shotgun sequence of Dactylosporangium siamense NBRC 106093.</title>
        <authorList>
            <person name="Komaki H."/>
            <person name="Tamura T."/>
        </authorList>
    </citation>
    <scope>NUCLEOTIDE SEQUENCE</scope>
    <source>
        <strain evidence="1">NBRC 106093</strain>
    </source>
</reference>
<evidence type="ECO:0000313" key="2">
    <source>
        <dbReference type="Proteomes" id="UP000660611"/>
    </source>
</evidence>
<dbReference type="InterPro" id="IPR034660">
    <property type="entry name" value="DinB/YfiT-like"/>
</dbReference>
<dbReference type="Proteomes" id="UP000660611">
    <property type="component" value="Unassembled WGS sequence"/>
</dbReference>
<accession>A0A919PHU6</accession>
<sequence>MVGGMAETQRRPVPRNDDGELDTALAFLTFARESVLIKTEGLSDEQLRRVLVDTGTNLLGLVQHLTVAERYWFGHHLADVEPPQDWDYGMSVPVSRGTEEVLEGYRAASRRSDELIRDLGDPTALAVRPVDGKRVTLRWVLAHMTSETVRHAGHADILREQLDGTTGR</sequence>
<name>A0A919PHU6_9ACTN</name>
<evidence type="ECO:0000313" key="1">
    <source>
        <dbReference type="EMBL" id="GIG42183.1"/>
    </source>
</evidence>
<dbReference type="Pfam" id="PF04978">
    <property type="entry name" value="MST"/>
    <property type="match status" value="1"/>
</dbReference>
<dbReference type="SUPFAM" id="SSF109854">
    <property type="entry name" value="DinB/YfiT-like putative metalloenzymes"/>
    <property type="match status" value="1"/>
</dbReference>
<protein>
    <submittedName>
        <fullName evidence="1">Mini-circle protein</fullName>
    </submittedName>
</protein>
<keyword evidence="2" id="KW-1185">Reference proteome</keyword>
<dbReference type="EMBL" id="BONQ01000004">
    <property type="protein sequence ID" value="GIG42183.1"/>
    <property type="molecule type" value="Genomic_DNA"/>
</dbReference>
<gene>
    <name evidence="1" type="ORF">Dsi01nite_002240</name>
</gene>
<dbReference type="InterPro" id="IPR007061">
    <property type="entry name" value="MST-like"/>
</dbReference>
<comment type="caution">
    <text evidence="1">The sequence shown here is derived from an EMBL/GenBank/DDBJ whole genome shotgun (WGS) entry which is preliminary data.</text>
</comment>
<dbReference type="Gene3D" id="1.20.120.450">
    <property type="entry name" value="dinb family like domain"/>
    <property type="match status" value="1"/>
</dbReference>
<proteinExistence type="predicted"/>
<dbReference type="AlphaFoldDB" id="A0A919PHU6"/>